<organism evidence="6 7">
    <name type="scientific">Echria macrotheca</name>
    <dbReference type="NCBI Taxonomy" id="438768"/>
    <lineage>
        <taxon>Eukaryota</taxon>
        <taxon>Fungi</taxon>
        <taxon>Dikarya</taxon>
        <taxon>Ascomycota</taxon>
        <taxon>Pezizomycotina</taxon>
        <taxon>Sordariomycetes</taxon>
        <taxon>Sordariomycetidae</taxon>
        <taxon>Sordariales</taxon>
        <taxon>Schizotheciaceae</taxon>
        <taxon>Echria</taxon>
    </lineage>
</organism>
<protein>
    <submittedName>
        <fullName evidence="6">FAD-dependent urate hydroxylase</fullName>
    </submittedName>
</protein>
<dbReference type="SUPFAM" id="SSF51905">
    <property type="entry name" value="FAD/NAD(P)-binding domain"/>
    <property type="match status" value="1"/>
</dbReference>
<keyword evidence="4" id="KW-0560">Oxidoreductase</keyword>
<evidence type="ECO:0000256" key="3">
    <source>
        <dbReference type="ARBA" id="ARBA00022827"/>
    </source>
</evidence>
<evidence type="ECO:0000256" key="1">
    <source>
        <dbReference type="ARBA" id="ARBA00001974"/>
    </source>
</evidence>
<evidence type="ECO:0000256" key="2">
    <source>
        <dbReference type="ARBA" id="ARBA00022630"/>
    </source>
</evidence>
<dbReference type="Gene3D" id="3.50.50.60">
    <property type="entry name" value="FAD/NAD(P)-binding domain"/>
    <property type="match status" value="1"/>
</dbReference>
<dbReference type="InterPro" id="IPR036188">
    <property type="entry name" value="FAD/NAD-bd_sf"/>
</dbReference>
<dbReference type="PANTHER" id="PTHR47178:SF6">
    <property type="entry name" value="FAD-BINDING DOMAIN-CONTAINING PROTEIN"/>
    <property type="match status" value="1"/>
</dbReference>
<keyword evidence="7" id="KW-1185">Reference proteome</keyword>
<evidence type="ECO:0000256" key="5">
    <source>
        <dbReference type="ARBA" id="ARBA00023033"/>
    </source>
</evidence>
<dbReference type="EMBL" id="MU839838">
    <property type="protein sequence ID" value="KAK1752859.1"/>
    <property type="molecule type" value="Genomic_DNA"/>
</dbReference>
<dbReference type="Pfam" id="PF13450">
    <property type="entry name" value="NAD_binding_8"/>
    <property type="match status" value="1"/>
</dbReference>
<keyword evidence="2" id="KW-0285">Flavoprotein</keyword>
<evidence type="ECO:0000313" key="6">
    <source>
        <dbReference type="EMBL" id="KAK1752859.1"/>
    </source>
</evidence>
<evidence type="ECO:0000313" key="7">
    <source>
        <dbReference type="Proteomes" id="UP001239445"/>
    </source>
</evidence>
<reference evidence="6" key="1">
    <citation type="submission" date="2023-06" db="EMBL/GenBank/DDBJ databases">
        <title>Genome-scale phylogeny and comparative genomics of the fungal order Sordariales.</title>
        <authorList>
            <consortium name="Lawrence Berkeley National Laboratory"/>
            <person name="Hensen N."/>
            <person name="Bonometti L."/>
            <person name="Westerberg I."/>
            <person name="Brannstrom I.O."/>
            <person name="Guillou S."/>
            <person name="Cros-Aarteil S."/>
            <person name="Calhoun S."/>
            <person name="Haridas S."/>
            <person name="Kuo A."/>
            <person name="Mondo S."/>
            <person name="Pangilinan J."/>
            <person name="Riley R."/>
            <person name="Labutti K."/>
            <person name="Andreopoulos B."/>
            <person name="Lipzen A."/>
            <person name="Chen C."/>
            <person name="Yanf M."/>
            <person name="Daum C."/>
            <person name="Ng V."/>
            <person name="Clum A."/>
            <person name="Steindorff A."/>
            <person name="Ohm R."/>
            <person name="Martin F."/>
            <person name="Silar P."/>
            <person name="Natvig D."/>
            <person name="Lalanne C."/>
            <person name="Gautier V."/>
            <person name="Ament-Velasquez S.L."/>
            <person name="Kruys A."/>
            <person name="Hutchinson M.I."/>
            <person name="Powell A.J."/>
            <person name="Barry K."/>
            <person name="Miller A.N."/>
            <person name="Grigoriev I.V."/>
            <person name="Debuchy R."/>
            <person name="Gladieux P."/>
            <person name="Thoren M.H."/>
            <person name="Johannesson H."/>
        </authorList>
    </citation>
    <scope>NUCLEOTIDE SEQUENCE</scope>
    <source>
        <strain evidence="6">PSN4</strain>
    </source>
</reference>
<keyword evidence="5" id="KW-0503">Monooxygenase</keyword>
<dbReference type="PANTHER" id="PTHR47178">
    <property type="entry name" value="MONOOXYGENASE, FAD-BINDING"/>
    <property type="match status" value="1"/>
</dbReference>
<gene>
    <name evidence="6" type="ORF">QBC47DRAFT_430929</name>
</gene>
<keyword evidence="3" id="KW-0274">FAD</keyword>
<dbReference type="GO" id="GO:0004497">
    <property type="term" value="F:monooxygenase activity"/>
    <property type="evidence" value="ECO:0007669"/>
    <property type="project" value="UniProtKB-KW"/>
</dbReference>
<name>A0AAJ0B6Z2_9PEZI</name>
<comment type="caution">
    <text evidence="6">The sequence shown here is derived from an EMBL/GenBank/DDBJ whole genome shotgun (WGS) entry which is preliminary data.</text>
</comment>
<proteinExistence type="predicted"/>
<accession>A0AAJ0B6Z2</accession>
<dbReference type="AlphaFoldDB" id="A0AAJ0B6Z2"/>
<comment type="cofactor">
    <cofactor evidence="1">
        <name>FAD</name>
        <dbReference type="ChEBI" id="CHEBI:57692"/>
    </cofactor>
</comment>
<dbReference type="PRINTS" id="PR00420">
    <property type="entry name" value="RNGMNOXGNASE"/>
</dbReference>
<dbReference type="Proteomes" id="UP001239445">
    <property type="component" value="Unassembled WGS sequence"/>
</dbReference>
<evidence type="ECO:0000256" key="4">
    <source>
        <dbReference type="ARBA" id="ARBA00023002"/>
    </source>
</evidence>
<sequence length="409" mass="45290">MSGQKPHVLIIGAGIGGLTLAQSLRKRGVTFEIFERDASRTFRGQGYAIGLYDLGNLFGDALPDDVPPIRDSCHLLPLPLPSQLVFHLPDRMLTVEDSPETPCIRANRGRLREILSTGLDIHWDKEAVRIDEVDDMVTVFFRDGTSASGELVVGADGTHSAVRPHVLKQPNSEMLYKYPNPPVGGEVKLRGAEMEGQLQLGYSSYIAFGPGFTFFNGINQVNVEDDGSVSADYYWVISNNETSLEGTSNEELLDYALNKVQPLEPKFRCMVERTKPEGIRQSFGWWDALIPASRLPPVNRTLLIGDACHPMTPNLGEGAIFAIREGVRLGDILGQTDLSDMVSLRAKLDEFQRDIADKGHESVLAARMTMNNTRKGTAPMAWGHRMSPLAELKPLPIKLSEWRAERKHS</sequence>